<dbReference type="Proteomes" id="UP000814128">
    <property type="component" value="Unassembled WGS sequence"/>
</dbReference>
<dbReference type="EMBL" id="MU273655">
    <property type="protein sequence ID" value="KAI0029801.1"/>
    <property type="molecule type" value="Genomic_DNA"/>
</dbReference>
<comment type="caution">
    <text evidence="1">The sequence shown here is derived from an EMBL/GenBank/DDBJ whole genome shotgun (WGS) entry which is preliminary data.</text>
</comment>
<evidence type="ECO:0000313" key="1">
    <source>
        <dbReference type="EMBL" id="KAI0029801.1"/>
    </source>
</evidence>
<sequence>MQNIALVITVGFTTLWELWHLPRVPILPLLVSYIKAEPEDKRIRRLILPFVNNHGHGLVLVWALGRWMVHIINEELGAEVFGDIHRFPKEDPPDDLLLWQLIGKSNILLSNGEQWKKHSRNVRSAINRAIPMQQFSRLSYRLCTALSRHSIVAFDEYAQRFALDAVGTTAFGHDFDAIEQESEFATSYNQIMRGIANPLYLIMPFLEKVFPRRDLKRSMDGLAQRFQDMLQEKREKPGQDMLTYMLRDVGVTDDELRDNMLLLFIAGHDTSAAGISTLVYYLAKHPDIQNRARCEVLGVLGKDGQPTLESQHAMPYLAACIREALRINTPISYLVPRAASSATQLGRYLIPAHTSIVLNLYAIHHSEHNWTDPFTFSPDRFLRWVDDKDANERKWVPFGMGQRQCPARAFAFAEQMALTAVMLREYEWELPEASPHTDEIQNAFSPFALTVPHKLYVRFTRRDLSM</sequence>
<protein>
    <submittedName>
        <fullName evidence="1">Cytochrome P450</fullName>
    </submittedName>
</protein>
<organism evidence="1 2">
    <name type="scientific">Vararia minispora EC-137</name>
    <dbReference type="NCBI Taxonomy" id="1314806"/>
    <lineage>
        <taxon>Eukaryota</taxon>
        <taxon>Fungi</taxon>
        <taxon>Dikarya</taxon>
        <taxon>Basidiomycota</taxon>
        <taxon>Agaricomycotina</taxon>
        <taxon>Agaricomycetes</taxon>
        <taxon>Russulales</taxon>
        <taxon>Lachnocladiaceae</taxon>
        <taxon>Vararia</taxon>
    </lineage>
</organism>
<gene>
    <name evidence="1" type="ORF">K488DRAFT_79954</name>
</gene>
<accession>A0ACB8QDA9</accession>
<reference evidence="1" key="2">
    <citation type="journal article" date="2022" name="New Phytol.">
        <title>Evolutionary transition to the ectomycorrhizal habit in the genomes of a hyperdiverse lineage of mushroom-forming fungi.</title>
        <authorList>
            <person name="Looney B."/>
            <person name="Miyauchi S."/>
            <person name="Morin E."/>
            <person name="Drula E."/>
            <person name="Courty P.E."/>
            <person name="Kohler A."/>
            <person name="Kuo A."/>
            <person name="LaButti K."/>
            <person name="Pangilinan J."/>
            <person name="Lipzen A."/>
            <person name="Riley R."/>
            <person name="Andreopoulos W."/>
            <person name="He G."/>
            <person name="Johnson J."/>
            <person name="Nolan M."/>
            <person name="Tritt A."/>
            <person name="Barry K.W."/>
            <person name="Grigoriev I.V."/>
            <person name="Nagy L.G."/>
            <person name="Hibbett D."/>
            <person name="Henrissat B."/>
            <person name="Matheny P.B."/>
            <person name="Labbe J."/>
            <person name="Martin F.M."/>
        </authorList>
    </citation>
    <scope>NUCLEOTIDE SEQUENCE</scope>
    <source>
        <strain evidence="1">EC-137</strain>
    </source>
</reference>
<reference evidence="1" key="1">
    <citation type="submission" date="2021-02" db="EMBL/GenBank/DDBJ databases">
        <authorList>
            <consortium name="DOE Joint Genome Institute"/>
            <person name="Ahrendt S."/>
            <person name="Looney B.P."/>
            <person name="Miyauchi S."/>
            <person name="Morin E."/>
            <person name="Drula E."/>
            <person name="Courty P.E."/>
            <person name="Chicoki N."/>
            <person name="Fauchery L."/>
            <person name="Kohler A."/>
            <person name="Kuo A."/>
            <person name="Labutti K."/>
            <person name="Pangilinan J."/>
            <person name="Lipzen A."/>
            <person name="Riley R."/>
            <person name="Andreopoulos W."/>
            <person name="He G."/>
            <person name="Johnson J."/>
            <person name="Barry K.W."/>
            <person name="Grigoriev I.V."/>
            <person name="Nagy L."/>
            <person name="Hibbett D."/>
            <person name="Henrissat B."/>
            <person name="Matheny P.B."/>
            <person name="Labbe J."/>
            <person name="Martin F."/>
        </authorList>
    </citation>
    <scope>NUCLEOTIDE SEQUENCE</scope>
    <source>
        <strain evidence="1">EC-137</strain>
    </source>
</reference>
<evidence type="ECO:0000313" key="2">
    <source>
        <dbReference type="Proteomes" id="UP000814128"/>
    </source>
</evidence>
<proteinExistence type="predicted"/>
<keyword evidence="2" id="KW-1185">Reference proteome</keyword>
<name>A0ACB8QDA9_9AGAM</name>